<accession>A0A8S1RGR8</accession>
<evidence type="ECO:0000313" key="2">
    <source>
        <dbReference type="Proteomes" id="UP000692954"/>
    </source>
</evidence>
<protein>
    <submittedName>
        <fullName evidence="1">Uncharacterized protein</fullName>
    </submittedName>
</protein>
<keyword evidence="2" id="KW-1185">Reference proteome</keyword>
<organism evidence="1 2">
    <name type="scientific">Paramecium sonneborni</name>
    <dbReference type="NCBI Taxonomy" id="65129"/>
    <lineage>
        <taxon>Eukaryota</taxon>
        <taxon>Sar</taxon>
        <taxon>Alveolata</taxon>
        <taxon>Ciliophora</taxon>
        <taxon>Intramacronucleata</taxon>
        <taxon>Oligohymenophorea</taxon>
        <taxon>Peniculida</taxon>
        <taxon>Parameciidae</taxon>
        <taxon>Paramecium</taxon>
    </lineage>
</organism>
<reference evidence="1" key="1">
    <citation type="submission" date="2021-01" db="EMBL/GenBank/DDBJ databases">
        <authorList>
            <consortium name="Genoscope - CEA"/>
            <person name="William W."/>
        </authorList>
    </citation>
    <scope>NUCLEOTIDE SEQUENCE</scope>
</reference>
<proteinExistence type="predicted"/>
<dbReference type="EMBL" id="CAJJDN010000171">
    <property type="protein sequence ID" value="CAD8126877.1"/>
    <property type="molecule type" value="Genomic_DNA"/>
</dbReference>
<dbReference type="AlphaFoldDB" id="A0A8S1RGR8"/>
<comment type="caution">
    <text evidence="1">The sequence shown here is derived from an EMBL/GenBank/DDBJ whole genome shotgun (WGS) entry which is preliminary data.</text>
</comment>
<dbReference type="OrthoDB" id="299601at2759"/>
<sequence length="310" mass="36371">MSSEVKKKERQDLLVQVEDFLHKQQFSGQTFQKKNEIEEEVDVFLNLLGNVNPCETPQNKAQLSTIISQGSYDSTLPSFRETKLKYVDQFVQQMLRFLRELKKEIQGNECAIQQIIDQIYQFYLNQMNDIDKLIQYTYDVGNRKPNVVQLNNDQDQKEIKGTLLEQELESSLVQAHQLNDQLNNLLKQKSSENYYKDKQCKQALQSIAMLESQLSQFKGQFQKFNQIVRIINGQLSDCVNGPSLENNKTRIGNNKTAYKTINSYRTHFTNTTPNKKGKLEDNYRSISQNSYRSRREEVDKVYKQLLKNYF</sequence>
<name>A0A8S1RGR8_9CILI</name>
<gene>
    <name evidence="1" type="ORF">PSON_ATCC_30995.1.T1710056</name>
</gene>
<dbReference type="Proteomes" id="UP000692954">
    <property type="component" value="Unassembled WGS sequence"/>
</dbReference>
<evidence type="ECO:0000313" key="1">
    <source>
        <dbReference type="EMBL" id="CAD8126877.1"/>
    </source>
</evidence>